<organism evidence="1 2">
    <name type="scientific">Colletotrichum incanum</name>
    <name type="common">Soybean anthracnose fungus</name>
    <dbReference type="NCBI Taxonomy" id="1573173"/>
    <lineage>
        <taxon>Eukaryota</taxon>
        <taxon>Fungi</taxon>
        <taxon>Dikarya</taxon>
        <taxon>Ascomycota</taxon>
        <taxon>Pezizomycotina</taxon>
        <taxon>Sordariomycetes</taxon>
        <taxon>Hypocreomycetidae</taxon>
        <taxon>Glomerellales</taxon>
        <taxon>Glomerellaceae</taxon>
        <taxon>Colletotrichum</taxon>
        <taxon>Colletotrichum spaethianum species complex</taxon>
    </lineage>
</organism>
<evidence type="ECO:0000313" key="1">
    <source>
        <dbReference type="EMBL" id="KZL85694.1"/>
    </source>
</evidence>
<dbReference type="GO" id="GO:0004526">
    <property type="term" value="F:ribonuclease P activity"/>
    <property type="evidence" value="ECO:0007669"/>
    <property type="project" value="TreeGrafter"/>
</dbReference>
<reference evidence="1 2" key="1">
    <citation type="submission" date="2015-06" db="EMBL/GenBank/DDBJ databases">
        <title>Survival trade-offs in plant roots during colonization by closely related pathogenic and mutualistic fungi.</title>
        <authorList>
            <person name="Hacquard S."/>
            <person name="Kracher B."/>
            <person name="Hiruma K."/>
            <person name="Weinman A."/>
            <person name="Muench P."/>
            <person name="Garrido Oter R."/>
            <person name="Ver Loren van Themaat E."/>
            <person name="Dallerey J.-F."/>
            <person name="Damm U."/>
            <person name="Henrissat B."/>
            <person name="Lespinet O."/>
            <person name="Thon M."/>
            <person name="Kemen E."/>
            <person name="McHardy A.C."/>
            <person name="Schulze-Lefert P."/>
            <person name="O'Connell R.J."/>
        </authorList>
    </citation>
    <scope>NUCLEOTIDE SEQUENCE [LARGE SCALE GENOMIC DNA]</scope>
    <source>
        <strain evidence="1 2">MAFF 238704</strain>
    </source>
</reference>
<dbReference type="STRING" id="1573173.A0A162N8P1"/>
<evidence type="ECO:0000313" key="2">
    <source>
        <dbReference type="Proteomes" id="UP000076584"/>
    </source>
</evidence>
<sequence>MLSLPTPSVYQAPKCFVTYGTMAHVEPKQLPTKGKPWAPILGQEFNHKVELILPQECYEVVYRRLVKELAAPTFHRVIMTLGQVLDGAFFNEYIKRGNILMLSEGRTTIENVFSLREGLLTMYLDKETYERAGLVGKPHGVKGKRGLKPRWVVSYQLRDPSMLHGKKGFDRLVYACKNVLNTPVTWLFCNAATTAPSPDPLDQYFPTRYTCEPALVSDMHVQTAPLAIPNEVIQNGDRPGLEDFATETYEWLSLIRLRSPRVDAGDSIDPYLSRYQVPGDADADTPPHSKVCKITWQGFFTSDWVRSVLINALVALPSRTWVSLSATSFSKGMTGDSSEVAFLRPPSSPGHYLLLLAYVTLVAQALVEDGVLDEPAQLGLALSGVEVLSFGQLLYPALELGVDLFGNLVGLVHGAERHGQTLGDGRHLDWRCSGVGCGGRLTPAVGGGGSRGGGSLGLDPLEVLCNLGVVGLALDLLAGGDAVGALGVDISTKLLDKALCRIDGLDDEQGCLLVLVPQVNIDAEFLDQGAQELEVVVACGGVDEGVAVLILAQGDGGVLTEQREQGRGVVGGEEIRVGAHCWFGGLMSDDR</sequence>
<dbReference type="GO" id="GO:0000447">
    <property type="term" value="P:endonucleolytic cleavage in ITS1 to separate SSU-rRNA from 5.8S rRNA and LSU-rRNA from tricistronic rRNA transcript (SSU-rRNA, 5.8S rRNA, LSU-rRNA)"/>
    <property type="evidence" value="ECO:0007669"/>
    <property type="project" value="TreeGrafter"/>
</dbReference>
<dbReference type="Pfam" id="PF08584">
    <property type="entry name" value="Ribonuc_P_40"/>
    <property type="match status" value="1"/>
</dbReference>
<dbReference type="Proteomes" id="UP000076584">
    <property type="component" value="Unassembled WGS sequence"/>
</dbReference>
<protein>
    <submittedName>
        <fullName evidence="1">Ribonuclease p 40kda subunit</fullName>
    </submittedName>
</protein>
<dbReference type="PANTHER" id="PTHR15396:SF1">
    <property type="entry name" value="RIBONUCLEASE P PROTEIN SUBUNIT P40"/>
    <property type="match status" value="1"/>
</dbReference>
<dbReference type="AlphaFoldDB" id="A0A162N8P1"/>
<keyword evidence="2" id="KW-1185">Reference proteome</keyword>
<dbReference type="InterPro" id="IPR013893">
    <property type="entry name" value="RNase_P_Rpp40"/>
</dbReference>
<proteinExistence type="predicted"/>
<accession>A0A162N8P1</accession>
<dbReference type="GO" id="GO:0030681">
    <property type="term" value="C:multimeric ribonuclease P complex"/>
    <property type="evidence" value="ECO:0007669"/>
    <property type="project" value="TreeGrafter"/>
</dbReference>
<comment type="caution">
    <text evidence="1">The sequence shown here is derived from an EMBL/GenBank/DDBJ whole genome shotgun (WGS) entry which is preliminary data.</text>
</comment>
<dbReference type="GO" id="GO:0000171">
    <property type="term" value="F:ribonuclease MRP activity"/>
    <property type="evidence" value="ECO:0007669"/>
    <property type="project" value="TreeGrafter"/>
</dbReference>
<dbReference type="GO" id="GO:0000172">
    <property type="term" value="C:ribonuclease MRP complex"/>
    <property type="evidence" value="ECO:0007669"/>
    <property type="project" value="TreeGrafter"/>
</dbReference>
<name>A0A162N8P1_COLIC</name>
<dbReference type="GO" id="GO:0001682">
    <property type="term" value="P:tRNA 5'-leader removal"/>
    <property type="evidence" value="ECO:0007669"/>
    <property type="project" value="InterPro"/>
</dbReference>
<gene>
    <name evidence="1" type="ORF">CI238_05149</name>
</gene>
<dbReference type="PANTHER" id="PTHR15396">
    <property type="entry name" value="RIBONUCLEASE P PROTEIN SUBUNIT P40"/>
    <property type="match status" value="1"/>
</dbReference>
<dbReference type="EMBL" id="LFIW01000576">
    <property type="protein sequence ID" value="KZL85694.1"/>
    <property type="molecule type" value="Genomic_DNA"/>
</dbReference>